<organism evidence="5 6">
    <name type="scientific">Alloprevotella tannerae</name>
    <dbReference type="NCBI Taxonomy" id="76122"/>
    <lineage>
        <taxon>Bacteria</taxon>
        <taxon>Pseudomonadati</taxon>
        <taxon>Bacteroidota</taxon>
        <taxon>Bacteroidia</taxon>
        <taxon>Bacteroidales</taxon>
        <taxon>Prevotellaceae</taxon>
        <taxon>Alloprevotella</taxon>
    </lineage>
</organism>
<dbReference type="Proteomes" id="UP000704068">
    <property type="component" value="Unassembled WGS sequence"/>
</dbReference>
<dbReference type="PANTHER" id="PTHR35089">
    <property type="entry name" value="CHAPERONE PROTEIN SKP"/>
    <property type="match status" value="1"/>
</dbReference>
<evidence type="ECO:0000313" key="6">
    <source>
        <dbReference type="Proteomes" id="UP000704068"/>
    </source>
</evidence>
<dbReference type="GO" id="GO:0051082">
    <property type="term" value="F:unfolded protein binding"/>
    <property type="evidence" value="ECO:0007669"/>
    <property type="project" value="InterPro"/>
</dbReference>
<dbReference type="SMART" id="SM00935">
    <property type="entry name" value="OmpH"/>
    <property type="match status" value="1"/>
</dbReference>
<feature type="chain" id="PRO_5036782922" evidence="4">
    <location>
        <begin position="21"/>
        <end position="197"/>
    </location>
</feature>
<name>A0A929X0W3_9BACT</name>
<accession>A0A929X0W3</accession>
<feature type="signal peptide" evidence="4">
    <location>
        <begin position="1"/>
        <end position="20"/>
    </location>
</feature>
<gene>
    <name evidence="5" type="ORF">HXK21_08950</name>
</gene>
<protein>
    <submittedName>
        <fullName evidence="5">OmpH family outer membrane protein</fullName>
    </submittedName>
</protein>
<dbReference type="PROSITE" id="PS51257">
    <property type="entry name" value="PROKAR_LIPOPROTEIN"/>
    <property type="match status" value="1"/>
</dbReference>
<comment type="similarity">
    <text evidence="1">Belongs to the Skp family.</text>
</comment>
<evidence type="ECO:0000256" key="4">
    <source>
        <dbReference type="SAM" id="SignalP"/>
    </source>
</evidence>
<dbReference type="GO" id="GO:0050821">
    <property type="term" value="P:protein stabilization"/>
    <property type="evidence" value="ECO:0007669"/>
    <property type="project" value="TreeGrafter"/>
</dbReference>
<dbReference type="GO" id="GO:0005829">
    <property type="term" value="C:cytosol"/>
    <property type="evidence" value="ECO:0007669"/>
    <property type="project" value="TreeGrafter"/>
</dbReference>
<evidence type="ECO:0000256" key="3">
    <source>
        <dbReference type="SAM" id="Coils"/>
    </source>
</evidence>
<dbReference type="InterPro" id="IPR024930">
    <property type="entry name" value="Skp_dom_sf"/>
</dbReference>
<evidence type="ECO:0000256" key="2">
    <source>
        <dbReference type="ARBA" id="ARBA00022729"/>
    </source>
</evidence>
<dbReference type="AlphaFoldDB" id="A0A929X0W3"/>
<dbReference type="InterPro" id="IPR005632">
    <property type="entry name" value="Chaperone_Skp"/>
</dbReference>
<sequence length="197" mass="22173">MKRIALLAFTALLMIACKNNQNPAQQHANGLPKAAAEGSAAAKGEIAYVEVDSLSKQYKFCTDQQEILKRKQADYSAKLEKEGTALQKTMAAFQQKMQAGKITNQQEAQQAQATVQQMQSNLTRHQRQYEEAMTKATQAYQKELRKRINDYLAKYNKDGRYSLILTNSEATINILYATPGSDITKEVIEGLNKEYKK</sequence>
<reference evidence="5" key="1">
    <citation type="submission" date="2020-04" db="EMBL/GenBank/DDBJ databases">
        <title>Deep metagenomics examines the oral microbiome during advanced dental caries in children, revealing novel taxa and co-occurrences with host molecules.</title>
        <authorList>
            <person name="Baker J.L."/>
            <person name="Morton J.T."/>
            <person name="Dinis M."/>
            <person name="Alvarez R."/>
            <person name="Tran N.C."/>
            <person name="Knight R."/>
            <person name="Edlund A."/>
        </authorList>
    </citation>
    <scope>NUCLEOTIDE SEQUENCE</scope>
    <source>
        <strain evidence="5">JCVI_34_bin.1</strain>
    </source>
</reference>
<proteinExistence type="inferred from homology"/>
<dbReference type="Pfam" id="PF03938">
    <property type="entry name" value="OmpH"/>
    <property type="match status" value="1"/>
</dbReference>
<keyword evidence="3" id="KW-0175">Coiled coil</keyword>
<dbReference type="PANTHER" id="PTHR35089:SF1">
    <property type="entry name" value="CHAPERONE PROTEIN SKP"/>
    <property type="match status" value="1"/>
</dbReference>
<dbReference type="EMBL" id="JABZGR010000043">
    <property type="protein sequence ID" value="MBF0971143.1"/>
    <property type="molecule type" value="Genomic_DNA"/>
</dbReference>
<dbReference type="Gene3D" id="3.30.910.20">
    <property type="entry name" value="Skp domain"/>
    <property type="match status" value="1"/>
</dbReference>
<feature type="coiled-coil region" evidence="3">
    <location>
        <begin position="108"/>
        <end position="135"/>
    </location>
</feature>
<evidence type="ECO:0000256" key="1">
    <source>
        <dbReference type="ARBA" id="ARBA00009091"/>
    </source>
</evidence>
<comment type="caution">
    <text evidence="5">The sequence shown here is derived from an EMBL/GenBank/DDBJ whole genome shotgun (WGS) entry which is preliminary data.</text>
</comment>
<dbReference type="RefSeq" id="WP_303764712.1">
    <property type="nucleotide sequence ID" value="NZ_CAUPQF010000004.1"/>
</dbReference>
<keyword evidence="2 4" id="KW-0732">Signal</keyword>
<evidence type="ECO:0000313" key="5">
    <source>
        <dbReference type="EMBL" id="MBF0971143.1"/>
    </source>
</evidence>
<dbReference type="SUPFAM" id="SSF111384">
    <property type="entry name" value="OmpH-like"/>
    <property type="match status" value="1"/>
</dbReference>